<name>A0A1H3BED5_9BACL</name>
<dbReference type="Gene3D" id="1.10.12.10">
    <property type="entry name" value="Lyase 2-enoyl-coa Hydratase, Chain A, domain 2"/>
    <property type="match status" value="1"/>
</dbReference>
<dbReference type="InterPro" id="IPR029045">
    <property type="entry name" value="ClpP/crotonase-like_dom_sf"/>
</dbReference>
<evidence type="ECO:0000256" key="1">
    <source>
        <dbReference type="ARBA" id="ARBA00005254"/>
    </source>
</evidence>
<reference evidence="3 4" key="1">
    <citation type="submission" date="2016-10" db="EMBL/GenBank/DDBJ databases">
        <authorList>
            <person name="de Groot N.N."/>
        </authorList>
    </citation>
    <scope>NUCLEOTIDE SEQUENCE [LARGE SCALE GENOMIC DNA]</scope>
    <source>
        <strain evidence="3 4">DSM 45610</strain>
    </source>
</reference>
<dbReference type="FunFam" id="3.90.226.10:FF:000009">
    <property type="entry name" value="Carnitinyl-CoA dehydratase"/>
    <property type="match status" value="1"/>
</dbReference>
<dbReference type="CDD" id="cd06558">
    <property type="entry name" value="crotonase-like"/>
    <property type="match status" value="1"/>
</dbReference>
<dbReference type="Pfam" id="PF00378">
    <property type="entry name" value="ECH_1"/>
    <property type="match status" value="1"/>
</dbReference>
<dbReference type="Gene3D" id="3.90.226.10">
    <property type="entry name" value="2-enoyl-CoA Hydratase, Chain A, domain 1"/>
    <property type="match status" value="1"/>
</dbReference>
<dbReference type="Proteomes" id="UP000198534">
    <property type="component" value="Unassembled WGS sequence"/>
</dbReference>
<comment type="similarity">
    <text evidence="1">Belongs to the enoyl-CoA hydratase/isomerase family.</text>
</comment>
<dbReference type="AlphaFoldDB" id="A0A1H3BED5"/>
<accession>A0A1H3BED5</accession>
<dbReference type="RefSeq" id="WP_091742320.1">
    <property type="nucleotide sequence ID" value="NZ_FNNQ01000016.1"/>
</dbReference>
<dbReference type="OrthoDB" id="254175at2"/>
<dbReference type="PANTHER" id="PTHR11941">
    <property type="entry name" value="ENOYL-COA HYDRATASE-RELATED"/>
    <property type="match status" value="1"/>
</dbReference>
<dbReference type="PANTHER" id="PTHR11941:SF54">
    <property type="entry name" value="ENOYL-COA HYDRATASE, MITOCHONDRIAL"/>
    <property type="match status" value="1"/>
</dbReference>
<dbReference type="STRING" id="1048340.SAMN05444487_11665"/>
<evidence type="ECO:0000256" key="2">
    <source>
        <dbReference type="ARBA" id="ARBA00023239"/>
    </source>
</evidence>
<keyword evidence="4" id="KW-1185">Reference proteome</keyword>
<evidence type="ECO:0000313" key="3">
    <source>
        <dbReference type="EMBL" id="SDX40011.1"/>
    </source>
</evidence>
<dbReference type="GO" id="GO:0006635">
    <property type="term" value="P:fatty acid beta-oxidation"/>
    <property type="evidence" value="ECO:0007669"/>
    <property type="project" value="TreeGrafter"/>
</dbReference>
<dbReference type="InterPro" id="IPR014748">
    <property type="entry name" value="Enoyl-CoA_hydra_C"/>
</dbReference>
<organism evidence="3 4">
    <name type="scientific">Marininema mesophilum</name>
    <dbReference type="NCBI Taxonomy" id="1048340"/>
    <lineage>
        <taxon>Bacteria</taxon>
        <taxon>Bacillati</taxon>
        <taxon>Bacillota</taxon>
        <taxon>Bacilli</taxon>
        <taxon>Bacillales</taxon>
        <taxon>Thermoactinomycetaceae</taxon>
        <taxon>Marininema</taxon>
    </lineage>
</organism>
<evidence type="ECO:0000313" key="4">
    <source>
        <dbReference type="Proteomes" id="UP000198534"/>
    </source>
</evidence>
<dbReference type="EMBL" id="FNNQ01000016">
    <property type="protein sequence ID" value="SDX40011.1"/>
    <property type="molecule type" value="Genomic_DNA"/>
</dbReference>
<dbReference type="SUPFAM" id="SSF52096">
    <property type="entry name" value="ClpP/crotonase"/>
    <property type="match status" value="1"/>
</dbReference>
<dbReference type="InterPro" id="IPR001753">
    <property type="entry name" value="Enoyl-CoA_hydra/iso"/>
</dbReference>
<keyword evidence="2" id="KW-0456">Lyase</keyword>
<dbReference type="FunFam" id="1.10.12.10:FF:000001">
    <property type="entry name" value="Probable enoyl-CoA hydratase, mitochondrial"/>
    <property type="match status" value="1"/>
</dbReference>
<proteinExistence type="inferred from homology"/>
<dbReference type="GO" id="GO:0016836">
    <property type="term" value="F:hydro-lyase activity"/>
    <property type="evidence" value="ECO:0007669"/>
    <property type="project" value="UniProtKB-ARBA"/>
</dbReference>
<gene>
    <name evidence="3" type="ORF">SAMN05444487_11665</name>
</gene>
<sequence length="257" mass="28014">MEYQYIQVSRDGEVGRILLYRPKVLNALNTGLISELVQTLEDMDQDPTIRCILLTGGNRVFAAGADIGEMATATSAELMLSNQFADWDRLRRIKKPIVAAVVGYAFGGGCELAMACDMIVAAENARFGQPEIDLGIIPGAGGTQRLTRAVGKARAMEMVLTGRAITAQEAFSVGLVNSVVPAENVELEAMKLCQLVARKAPVAVQLAKESVLNSFDTTIAEGLDYEQKLFYLLFSTEDQKEGMQAFVEKRRPNFQGK</sequence>
<protein>
    <submittedName>
        <fullName evidence="3">Enoyl-CoA hydratase</fullName>
    </submittedName>
</protein>